<dbReference type="RefSeq" id="WP_194537322.1">
    <property type="nucleotide sequence ID" value="NZ_JACEFB010000003.1"/>
</dbReference>
<keyword evidence="3" id="KW-1185">Reference proteome</keyword>
<comment type="caution">
    <text evidence="2">The sequence shown here is derived from an EMBL/GenBank/DDBJ whole genome shotgun (WGS) entry which is preliminary data.</text>
</comment>
<organism evidence="2 3">
    <name type="scientific">Thermogemmata fonticola</name>
    <dbReference type="NCBI Taxonomy" id="2755323"/>
    <lineage>
        <taxon>Bacteria</taxon>
        <taxon>Pseudomonadati</taxon>
        <taxon>Planctomycetota</taxon>
        <taxon>Planctomycetia</taxon>
        <taxon>Gemmatales</taxon>
        <taxon>Gemmataceae</taxon>
        <taxon>Thermogemmata</taxon>
    </lineage>
</organism>
<evidence type="ECO:0000313" key="3">
    <source>
        <dbReference type="Proteomes" id="UP000542342"/>
    </source>
</evidence>
<feature type="region of interest" description="Disordered" evidence="1">
    <location>
        <begin position="1"/>
        <end position="84"/>
    </location>
</feature>
<dbReference type="Proteomes" id="UP000542342">
    <property type="component" value="Unassembled WGS sequence"/>
</dbReference>
<gene>
    <name evidence="2" type="ORF">H0921_06895</name>
</gene>
<dbReference type="AlphaFoldDB" id="A0A7V8VD74"/>
<evidence type="ECO:0000256" key="1">
    <source>
        <dbReference type="SAM" id="MobiDB-lite"/>
    </source>
</evidence>
<proteinExistence type="predicted"/>
<reference evidence="2 3" key="1">
    <citation type="submission" date="2020-07" db="EMBL/GenBank/DDBJ databases">
        <title>Thermogemmata thermophila gen. nov., sp. nov., a novel moderate thermophilic planctomycete from a Kamchatka hot spring.</title>
        <authorList>
            <person name="Elcheninov A.G."/>
            <person name="Podosokorskaya O.A."/>
            <person name="Kovaleva O.L."/>
            <person name="Novikov A."/>
            <person name="Bonch-Osmolovskaya E.A."/>
            <person name="Toshchakov S.V."/>
            <person name="Kublanov I.V."/>
        </authorList>
    </citation>
    <scope>NUCLEOTIDE SEQUENCE [LARGE SCALE GENOMIC DNA]</scope>
    <source>
        <strain evidence="2 3">2918</strain>
    </source>
</reference>
<accession>A0A7V8VD74</accession>
<protein>
    <submittedName>
        <fullName evidence="2">Uncharacterized protein</fullName>
    </submittedName>
</protein>
<sequence>MSSSLDETAQAAPTVRSAALGRPTASAELVPAQALEHRETSASAPPRSDPVQTFLQQRSTLGETPVQSAPSSADNPPPANTTRFGERLGDILHHALGNTQELFKSDHVFDNFISPMTNPFLLEDPRSLTEFRPLFIFQKVPRSQPDFRGGDIWFFGGQARVALTDRISLVIHKLGGLSINTGNASIYDGSTGFSELWLGPKYTLIRNEQSGSVLAAGLQFQIPLGTRSVYQDTGSLSLAPYLSYAQNLDFGWRVGSLNALVGTGYSFSVTAERSDYYYLSAQVDLDTFNNHRFYPLMGLNWQVVTANGKERPFFGAEGRDLFNLGGLARGRGLMTWAVGARYKINEAAQLGAAFELPIAGPRDFFSYRFTVDFILRY</sequence>
<feature type="compositionally biased region" description="Polar residues" evidence="1">
    <location>
        <begin position="50"/>
        <end position="67"/>
    </location>
</feature>
<name>A0A7V8VD74_9BACT</name>
<dbReference type="EMBL" id="JACEFB010000003">
    <property type="protein sequence ID" value="MBA2225890.1"/>
    <property type="molecule type" value="Genomic_DNA"/>
</dbReference>
<evidence type="ECO:0000313" key="2">
    <source>
        <dbReference type="EMBL" id="MBA2225890.1"/>
    </source>
</evidence>